<dbReference type="InterPro" id="IPR036259">
    <property type="entry name" value="MFS_trans_sf"/>
</dbReference>
<evidence type="ECO:0000313" key="8">
    <source>
        <dbReference type="EMBL" id="MFC0406835.1"/>
    </source>
</evidence>
<dbReference type="Proteomes" id="UP001589865">
    <property type="component" value="Unassembled WGS sequence"/>
</dbReference>
<feature type="transmembrane region" description="Helical" evidence="6">
    <location>
        <begin position="319"/>
        <end position="338"/>
    </location>
</feature>
<reference evidence="8 9" key="1">
    <citation type="submission" date="2024-09" db="EMBL/GenBank/DDBJ databases">
        <authorList>
            <person name="Sun Q."/>
            <person name="Mori K."/>
        </authorList>
    </citation>
    <scope>NUCLEOTIDE SEQUENCE [LARGE SCALE GENOMIC DNA]</scope>
    <source>
        <strain evidence="8 9">TBRC 5777</strain>
    </source>
</reference>
<evidence type="ECO:0000256" key="2">
    <source>
        <dbReference type="ARBA" id="ARBA00022448"/>
    </source>
</evidence>
<evidence type="ECO:0000256" key="3">
    <source>
        <dbReference type="ARBA" id="ARBA00022692"/>
    </source>
</evidence>
<dbReference type="InterPro" id="IPR020846">
    <property type="entry name" value="MFS_dom"/>
</dbReference>
<dbReference type="Pfam" id="PF07690">
    <property type="entry name" value="MFS_1"/>
    <property type="match status" value="1"/>
</dbReference>
<feature type="transmembrane region" description="Helical" evidence="6">
    <location>
        <begin position="255"/>
        <end position="280"/>
    </location>
</feature>
<dbReference type="PANTHER" id="PTHR43791:SF36">
    <property type="entry name" value="TRANSPORTER, PUTATIVE (AFU_ORTHOLOGUE AFUA_6G08340)-RELATED"/>
    <property type="match status" value="1"/>
</dbReference>
<protein>
    <submittedName>
        <fullName evidence="8">MFS transporter</fullName>
    </submittedName>
</protein>
<keyword evidence="2" id="KW-0813">Transport</keyword>
<evidence type="ECO:0000259" key="7">
    <source>
        <dbReference type="PROSITE" id="PS50850"/>
    </source>
</evidence>
<dbReference type="PANTHER" id="PTHR43791">
    <property type="entry name" value="PERMEASE-RELATED"/>
    <property type="match status" value="1"/>
</dbReference>
<dbReference type="CDD" id="cd17319">
    <property type="entry name" value="MFS_ExuT_GudP_like"/>
    <property type="match status" value="1"/>
</dbReference>
<comment type="caution">
    <text evidence="8">The sequence shown here is derived from an EMBL/GenBank/DDBJ whole genome shotgun (WGS) entry which is preliminary data.</text>
</comment>
<dbReference type="Gene3D" id="1.20.1250.20">
    <property type="entry name" value="MFS general substrate transporter like domains"/>
    <property type="match status" value="2"/>
</dbReference>
<dbReference type="InterPro" id="IPR011701">
    <property type="entry name" value="MFS"/>
</dbReference>
<dbReference type="SUPFAM" id="SSF103473">
    <property type="entry name" value="MFS general substrate transporter"/>
    <property type="match status" value="1"/>
</dbReference>
<feature type="transmembrane region" description="Helical" evidence="6">
    <location>
        <begin position="157"/>
        <end position="180"/>
    </location>
</feature>
<feature type="transmembrane region" description="Helical" evidence="6">
    <location>
        <begin position="192"/>
        <end position="212"/>
    </location>
</feature>
<organism evidence="8 9">
    <name type="scientific">Roseomonas elaeocarpi</name>
    <dbReference type="NCBI Taxonomy" id="907779"/>
    <lineage>
        <taxon>Bacteria</taxon>
        <taxon>Pseudomonadati</taxon>
        <taxon>Pseudomonadota</taxon>
        <taxon>Alphaproteobacteria</taxon>
        <taxon>Acetobacterales</taxon>
        <taxon>Roseomonadaceae</taxon>
        <taxon>Roseomonas</taxon>
    </lineage>
</organism>
<proteinExistence type="predicted"/>
<evidence type="ECO:0000256" key="1">
    <source>
        <dbReference type="ARBA" id="ARBA00004141"/>
    </source>
</evidence>
<keyword evidence="4 6" id="KW-1133">Transmembrane helix</keyword>
<gene>
    <name evidence="8" type="ORF">ACFFGY_01155</name>
</gene>
<name>A0ABV6JMX5_9PROT</name>
<feature type="transmembrane region" description="Helical" evidence="6">
    <location>
        <begin position="370"/>
        <end position="394"/>
    </location>
</feature>
<evidence type="ECO:0000256" key="5">
    <source>
        <dbReference type="ARBA" id="ARBA00023136"/>
    </source>
</evidence>
<keyword evidence="3 6" id="KW-0812">Transmembrane</keyword>
<evidence type="ECO:0000256" key="6">
    <source>
        <dbReference type="SAM" id="Phobius"/>
    </source>
</evidence>
<accession>A0ABV6JMX5</accession>
<dbReference type="PROSITE" id="PS50850">
    <property type="entry name" value="MFS"/>
    <property type="match status" value="1"/>
</dbReference>
<feature type="transmembrane region" description="Helical" evidence="6">
    <location>
        <begin position="292"/>
        <end position="312"/>
    </location>
</feature>
<keyword evidence="9" id="KW-1185">Reference proteome</keyword>
<feature type="transmembrane region" description="Helical" evidence="6">
    <location>
        <begin position="406"/>
        <end position="429"/>
    </location>
</feature>
<feature type="transmembrane region" description="Helical" evidence="6">
    <location>
        <begin position="29"/>
        <end position="46"/>
    </location>
</feature>
<keyword evidence="5 6" id="KW-0472">Membrane</keyword>
<feature type="transmembrane region" description="Helical" evidence="6">
    <location>
        <begin position="124"/>
        <end position="145"/>
    </location>
</feature>
<evidence type="ECO:0000256" key="4">
    <source>
        <dbReference type="ARBA" id="ARBA00022989"/>
    </source>
</evidence>
<comment type="subcellular location">
    <subcellularLocation>
        <location evidence="1">Membrane</location>
        <topology evidence="1">Multi-pass membrane protein</topology>
    </subcellularLocation>
</comment>
<feature type="transmembrane region" description="Helical" evidence="6">
    <location>
        <begin position="98"/>
        <end position="118"/>
    </location>
</feature>
<feature type="transmembrane region" description="Helical" evidence="6">
    <location>
        <begin position="66"/>
        <end position="86"/>
    </location>
</feature>
<feature type="domain" description="Major facilitator superfamily (MFS) profile" evidence="7">
    <location>
        <begin position="33"/>
        <end position="434"/>
    </location>
</feature>
<evidence type="ECO:0000313" key="9">
    <source>
        <dbReference type="Proteomes" id="UP001589865"/>
    </source>
</evidence>
<sequence>MSASKTVLSAPPDAVSVQEQDEQRVFRKIAWRILPLLTLAYIVNFLDRTNVGFAALTMNQEIGLTAAQFGTGAGILFLGYCVFEVPSNVALHRYGARLWLCRIMVTWGIVSMATIFVTGPKSFYLLRFLLGVAEAGFFPGVAFYLSQWFPAQFRARVFAWFLIGIPASSLIGGPLSGALLEMHGIAGIAGWKWLYLLEGAPAVILGLVLLGLKNRPEEAEWLTAEEKRIVRARLDGEKREQPRHSFWAALADRRVILLALIQFTFTIGAYGVAIFLPLIIKAQNFSDFNVGLISALPSLVACVAMVFWAGVVDRSRQKMLHLAAMCLISALGLVLAVYAGAFVVALAGLTAVVVGTNTARAVLWTIPTRFLTGIAAAGGLAFINSVGTIGGFVGPSIMGEFRSLTGSFNAGLLALAGFMLVSVALILVLRSMVREQ</sequence>
<dbReference type="RefSeq" id="WP_377042520.1">
    <property type="nucleotide sequence ID" value="NZ_JBHLUN010000001.1"/>
</dbReference>
<dbReference type="EMBL" id="JBHLUN010000001">
    <property type="protein sequence ID" value="MFC0406835.1"/>
    <property type="molecule type" value="Genomic_DNA"/>
</dbReference>
<feature type="transmembrane region" description="Helical" evidence="6">
    <location>
        <begin position="344"/>
        <end position="363"/>
    </location>
</feature>